<name>A0A1Y6M3P2_ZYMTR</name>
<proteinExistence type="predicted"/>
<gene>
    <name evidence="2" type="ORF">ZT1A5_G11973</name>
</gene>
<evidence type="ECO:0000256" key="1">
    <source>
        <dbReference type="SAM" id="MobiDB-lite"/>
    </source>
</evidence>
<accession>A0A1Y6M3P2</accession>
<sequence length="132" mass="15103">MTTSTTDHTNFRPLQSKKRWSSGPPLQLDCSFDSTYQCTQTQVSATFASLAKHQSIVEQEIEPLLGLYHKDNHRDFTSNSRISLPQVKAHFFPRRSHCSNSHHYLDATNVHPCACISIQHLVVSIQRQLPWT</sequence>
<reference evidence="2 3" key="1">
    <citation type="submission" date="2016-10" db="EMBL/GenBank/DDBJ databases">
        <authorList>
            <person name="Varghese N."/>
        </authorList>
    </citation>
    <scope>NUCLEOTIDE SEQUENCE [LARGE SCALE GENOMIC DNA]</scope>
</reference>
<organism evidence="2 3">
    <name type="scientific">Zymoseptoria tritici ST99CH_1A5</name>
    <dbReference type="NCBI Taxonomy" id="1276529"/>
    <lineage>
        <taxon>Eukaryota</taxon>
        <taxon>Fungi</taxon>
        <taxon>Dikarya</taxon>
        <taxon>Ascomycota</taxon>
        <taxon>Pezizomycotina</taxon>
        <taxon>Dothideomycetes</taxon>
        <taxon>Dothideomycetidae</taxon>
        <taxon>Mycosphaerellales</taxon>
        <taxon>Mycosphaerellaceae</taxon>
        <taxon>Zymoseptoria</taxon>
    </lineage>
</organism>
<dbReference type="Proteomes" id="UP000215453">
    <property type="component" value="Chromosome 20"/>
</dbReference>
<evidence type="ECO:0000313" key="2">
    <source>
        <dbReference type="EMBL" id="SMY30519.1"/>
    </source>
</evidence>
<dbReference type="AlphaFoldDB" id="A0A1Y6M3P2"/>
<dbReference type="EMBL" id="LT882695">
    <property type="protein sequence ID" value="SMY30519.1"/>
    <property type="molecule type" value="Genomic_DNA"/>
</dbReference>
<evidence type="ECO:0000313" key="3">
    <source>
        <dbReference type="Proteomes" id="UP000215453"/>
    </source>
</evidence>
<feature type="region of interest" description="Disordered" evidence="1">
    <location>
        <begin position="1"/>
        <end position="24"/>
    </location>
</feature>
<protein>
    <submittedName>
        <fullName evidence="2">Uncharacterized protein</fullName>
    </submittedName>
</protein>